<sequence length="211" mass="22429">MKPCKTPRCDLRSAWRGAAGRIAGGFAALSLLAIAATLATAPAASAQDWCGAGGLNSTERAICGDAVLGALDAELNRVFDDSGMDAPRQARWLRQTRDACGSDIFCIERAYRDRIAALLQSPADRVDPDRRPWCSAASLNEAERAICSDDLLADLDAALGAVYGSLRARSEDASQVAWLRGERDACGSDRDCIAAAYLRRIVVLGGRLRGS</sequence>
<keyword evidence="1" id="KW-0732">Signal</keyword>
<dbReference type="RefSeq" id="WP_159965946.1">
    <property type="nucleotide sequence ID" value="NZ_APKE01000027.1"/>
</dbReference>
<keyword evidence="3" id="KW-1185">Reference proteome</keyword>
<evidence type="ECO:0000313" key="3">
    <source>
        <dbReference type="Proteomes" id="UP000698242"/>
    </source>
</evidence>
<evidence type="ECO:0000313" key="2">
    <source>
        <dbReference type="EMBL" id="KAF0675283.1"/>
    </source>
</evidence>
<dbReference type="PANTHER" id="PTHR37549:SF1">
    <property type="entry name" value="LIPOPROTEIN LPRI"/>
    <property type="match status" value="1"/>
</dbReference>
<dbReference type="PANTHER" id="PTHR37549">
    <property type="entry name" value="LIPOPROTEIN LPRI"/>
    <property type="match status" value="1"/>
</dbReference>
<accession>A0A921TC56</accession>
<evidence type="ECO:0000256" key="1">
    <source>
        <dbReference type="SAM" id="SignalP"/>
    </source>
</evidence>
<organism evidence="2 3">
    <name type="scientific">Profundibacterium mesophilum KAUST100406-0324</name>
    <dbReference type="NCBI Taxonomy" id="1037889"/>
    <lineage>
        <taxon>Bacteria</taxon>
        <taxon>Pseudomonadati</taxon>
        <taxon>Pseudomonadota</taxon>
        <taxon>Alphaproteobacteria</taxon>
        <taxon>Rhodobacterales</taxon>
        <taxon>Roseobacteraceae</taxon>
        <taxon>Profundibacterium</taxon>
    </lineage>
</organism>
<dbReference type="Proteomes" id="UP000698242">
    <property type="component" value="Unassembled WGS sequence"/>
</dbReference>
<comment type="caution">
    <text evidence="2">The sequence shown here is derived from an EMBL/GenBank/DDBJ whole genome shotgun (WGS) entry which is preliminary data.</text>
</comment>
<dbReference type="GO" id="GO:0005576">
    <property type="term" value="C:extracellular region"/>
    <property type="evidence" value="ECO:0007669"/>
    <property type="project" value="TreeGrafter"/>
</dbReference>
<protein>
    <submittedName>
        <fullName evidence="2">Exported protein</fullName>
    </submittedName>
</protein>
<feature type="chain" id="PRO_5037781875" evidence="1">
    <location>
        <begin position="47"/>
        <end position="211"/>
    </location>
</feature>
<name>A0A921TC56_9RHOB</name>
<dbReference type="OrthoDB" id="122332at2"/>
<feature type="signal peptide" evidence="1">
    <location>
        <begin position="1"/>
        <end position="46"/>
    </location>
</feature>
<dbReference type="EMBL" id="APKE01000027">
    <property type="protein sequence ID" value="KAF0675283.1"/>
    <property type="molecule type" value="Genomic_DNA"/>
</dbReference>
<gene>
    <name evidence="2" type="ORF">PMES_02404</name>
</gene>
<proteinExistence type="predicted"/>
<dbReference type="InterPro" id="IPR052755">
    <property type="entry name" value="Lysozyme_Inhibitor_LprI"/>
</dbReference>
<reference evidence="2" key="1">
    <citation type="submission" date="2013-03" db="EMBL/GenBank/DDBJ databases">
        <title>Genome Sequence of the Profundibacterium mesophilum strain KAUST100406-0324T from Red Sea, a novel genus in the family Rhodobacteraceae.</title>
        <authorList>
            <person name="Essack M."/>
            <person name="Alam I."/>
            <person name="Lafi F."/>
            <person name="Alawi W."/>
            <person name="Kamanu F."/>
            <person name="Al-Suwailem A."/>
            <person name="Lee O.O."/>
            <person name="Xu Y."/>
            <person name="Bajic V."/>
            <person name="Qian P.-Y."/>
            <person name="Archer J."/>
        </authorList>
    </citation>
    <scope>NUCLEOTIDE SEQUENCE</scope>
    <source>
        <strain evidence="2">KAUST100406-0324</strain>
    </source>
</reference>
<dbReference type="AlphaFoldDB" id="A0A921TC56"/>